<evidence type="ECO:0000313" key="2">
    <source>
        <dbReference type="Proteomes" id="UP001519667"/>
    </source>
</evidence>
<dbReference type="Proteomes" id="UP001519667">
    <property type="component" value="Unassembled WGS sequence"/>
</dbReference>
<dbReference type="EMBL" id="JAGTIS010000005">
    <property type="protein sequence ID" value="MBT8766756.1"/>
    <property type="molecule type" value="Genomic_DNA"/>
</dbReference>
<name>A0ABS5XGE2_9GAMM</name>
<accession>A0ABS5XGE2</accession>
<evidence type="ECO:0008006" key="3">
    <source>
        <dbReference type="Google" id="ProtNLM"/>
    </source>
</evidence>
<evidence type="ECO:0000313" key="1">
    <source>
        <dbReference type="EMBL" id="MBT8766756.1"/>
    </source>
</evidence>
<gene>
    <name evidence="1" type="ORF">J7302_11570</name>
</gene>
<organism evidence="1 2">
    <name type="scientific">Metapseudomonas boanensis</name>
    <dbReference type="NCBI Taxonomy" id="2822138"/>
    <lineage>
        <taxon>Bacteria</taxon>
        <taxon>Pseudomonadati</taxon>
        <taxon>Pseudomonadota</taxon>
        <taxon>Gammaproteobacteria</taxon>
        <taxon>Pseudomonadales</taxon>
        <taxon>Pseudomonadaceae</taxon>
        <taxon>Metapseudomonas</taxon>
    </lineage>
</organism>
<comment type="caution">
    <text evidence="1">The sequence shown here is derived from an EMBL/GenBank/DDBJ whole genome shotgun (WGS) entry which is preliminary data.</text>
</comment>
<protein>
    <recommendedName>
        <fullName evidence="3">MarR family transcriptional regulator</fullName>
    </recommendedName>
</protein>
<dbReference type="RefSeq" id="WP_215374114.1">
    <property type="nucleotide sequence ID" value="NZ_JAGTIS010000005.1"/>
</dbReference>
<reference evidence="1 2" key="1">
    <citation type="submission" date="2021-04" db="EMBL/GenBank/DDBJ databases">
        <title>Pseudomonas boanensis sp. nov., a bacterium isolated from river water used for household purposes in Boane District, Mozambique.</title>
        <authorList>
            <person name="Nicklasson M."/>
            <person name="Martin-Rodriguez A.J."/>
            <person name="Thorell K."/>
            <person name="Neves L."/>
            <person name="Mussagy A."/>
            <person name="Rydberg H.A."/>
            <person name="Hernroth B."/>
            <person name="Svensson-Stadler L."/>
            <person name="Sjoling A."/>
        </authorList>
    </citation>
    <scope>NUCLEOTIDE SEQUENCE [LARGE SCALE GENOMIC DNA]</scope>
    <source>
        <strain evidence="1 2">DB1</strain>
    </source>
</reference>
<sequence length="55" mass="6299">MAARTDVPDGTMLVSFRLHNELRAIRRALGAENLPLTRAQRRELHQRLTEALEGF</sequence>
<proteinExistence type="predicted"/>
<keyword evidence="2" id="KW-1185">Reference proteome</keyword>